<organism evidence="2 3">
    <name type="scientific">Cohnella fermenti</name>
    <dbReference type="NCBI Taxonomy" id="2565925"/>
    <lineage>
        <taxon>Bacteria</taxon>
        <taxon>Bacillati</taxon>
        <taxon>Bacillota</taxon>
        <taxon>Bacilli</taxon>
        <taxon>Bacillales</taxon>
        <taxon>Paenibacillaceae</taxon>
        <taxon>Cohnella</taxon>
    </lineage>
</organism>
<dbReference type="OrthoDB" id="9787241at2"/>
<dbReference type="RefSeq" id="WP_136368004.1">
    <property type="nucleotide sequence ID" value="NZ_SSOB01000001.1"/>
</dbReference>
<dbReference type="AlphaFoldDB" id="A0A4S4C9F0"/>
<dbReference type="Proteomes" id="UP000310636">
    <property type="component" value="Unassembled WGS sequence"/>
</dbReference>
<feature type="domain" description="CRISPR-associated protein Cas6 C-terminal" evidence="1">
    <location>
        <begin position="173"/>
        <end position="296"/>
    </location>
</feature>
<comment type="caution">
    <text evidence="2">The sequence shown here is derived from an EMBL/GenBank/DDBJ whole genome shotgun (WGS) entry which is preliminary data.</text>
</comment>
<gene>
    <name evidence="2" type="ORF">E6C55_01595</name>
</gene>
<name>A0A4S4C9F0_9BACL</name>
<dbReference type="EMBL" id="SSOB01000001">
    <property type="protein sequence ID" value="THF84690.1"/>
    <property type="molecule type" value="Genomic_DNA"/>
</dbReference>
<reference evidence="2 3" key="1">
    <citation type="submission" date="2019-04" db="EMBL/GenBank/DDBJ databases">
        <title>Cohnella sp. nov. isolated from preserved vegetables.</title>
        <authorList>
            <person name="Lin S.-Y."/>
            <person name="Hung M.-H."/>
            <person name="Young C.-C."/>
        </authorList>
    </citation>
    <scope>NUCLEOTIDE SEQUENCE [LARGE SCALE GENOMIC DNA]</scope>
    <source>
        <strain evidence="2 3">CC-MHH1044</strain>
    </source>
</reference>
<keyword evidence="3" id="KW-1185">Reference proteome</keyword>
<evidence type="ECO:0000259" key="1">
    <source>
        <dbReference type="Pfam" id="PF10040"/>
    </source>
</evidence>
<proteinExistence type="predicted"/>
<dbReference type="Gene3D" id="3.30.70.1900">
    <property type="match status" value="1"/>
</dbReference>
<sequence>MDHIQLLTLHAIYEADSEGRLPAYLGSTIRGVIGHRLREYACQHPNLPCHRCTLSKECSYALHFCSPGNEGGAVNPYVLRPLVRDKEIWHAGERMTFEITLIGRTSEQAAFFIDALQDDRRQGWGAGRMPFRLQQIVDPIRGTLIWSDGRTWLRNCQPMPIPLEQRRARSVLLRFDHPLRLLVNRRLRNSLSFVDLIQSLTRRLSLLSQAYTDKHVQWNEEDLLKAASKIHTAAERWRPVDFKRYSINRAEGDKLSLPAIEGWVRYEGDLTPFTPLLAAGERIHIGKNATIGFGRYQAIYDQ</sequence>
<evidence type="ECO:0000313" key="2">
    <source>
        <dbReference type="EMBL" id="THF84690.1"/>
    </source>
</evidence>
<evidence type="ECO:0000313" key="3">
    <source>
        <dbReference type="Proteomes" id="UP000310636"/>
    </source>
</evidence>
<accession>A0A4S4C9F0</accession>
<protein>
    <submittedName>
        <fullName evidence="2">CRISPR system precrRNA processing endoribonuclease RAMP protein Cas6</fullName>
    </submittedName>
</protein>
<dbReference type="InterPro" id="IPR019267">
    <property type="entry name" value="CRISPR-assoc_Cas6_C"/>
</dbReference>
<dbReference type="Pfam" id="PF10040">
    <property type="entry name" value="CRISPR_Cas6"/>
    <property type="match status" value="1"/>
</dbReference>